<name>A0A329QGR0_9BACL</name>
<sequence>MMQEAVVWGPLIIKYNWIAIIFSVLAAHVTMKHWLKGKSDLSKPILNDITNVLFGAFLIWKFSVIIFNPVTVLNNPYYLLYFTGGERGILLSAIVVLIFLFFQSRKRRITFWVYAAVLAASLFSYIIFYSIFQLIFNNPTTSSFLYDLSQIVLAIVLLVWMYSRKESFEKPQEINQLILWFSIGQIFSYFFKSFSVVVFLGLSSEQLVFLTIALCCLSIHIFIKKESFNES</sequence>
<feature type="transmembrane region" description="Helical" evidence="1">
    <location>
        <begin position="78"/>
        <end position="102"/>
    </location>
</feature>
<feature type="transmembrane region" description="Helical" evidence="1">
    <location>
        <begin position="12"/>
        <end position="31"/>
    </location>
</feature>
<feature type="transmembrane region" description="Helical" evidence="1">
    <location>
        <begin position="174"/>
        <end position="191"/>
    </location>
</feature>
<organism evidence="2 3">
    <name type="scientific">Paenibacillus taichungensis</name>
    <dbReference type="NCBI Taxonomy" id="484184"/>
    <lineage>
        <taxon>Bacteria</taxon>
        <taxon>Bacillati</taxon>
        <taxon>Bacillota</taxon>
        <taxon>Bacilli</taxon>
        <taxon>Bacillales</taxon>
        <taxon>Paenibacillaceae</taxon>
        <taxon>Paenibacillus</taxon>
    </lineage>
</organism>
<protein>
    <recommendedName>
        <fullName evidence="4">Prolipoprotein diacylglyceryl transferase</fullName>
    </recommendedName>
</protein>
<evidence type="ECO:0000313" key="2">
    <source>
        <dbReference type="EMBL" id="RAW11544.1"/>
    </source>
</evidence>
<feature type="transmembrane region" description="Helical" evidence="1">
    <location>
        <begin position="52"/>
        <end position="72"/>
    </location>
</feature>
<dbReference type="AlphaFoldDB" id="A0A329QGR0"/>
<feature type="transmembrane region" description="Helical" evidence="1">
    <location>
        <begin position="197"/>
        <end position="223"/>
    </location>
</feature>
<evidence type="ECO:0000313" key="3">
    <source>
        <dbReference type="Proteomes" id="UP000250642"/>
    </source>
</evidence>
<evidence type="ECO:0000256" key="1">
    <source>
        <dbReference type="SAM" id="Phobius"/>
    </source>
</evidence>
<reference evidence="2 3" key="1">
    <citation type="submission" date="2018-04" db="EMBL/GenBank/DDBJ databases">
        <title>Paenibacillus taichungensis Genome sequencing and assembly.</title>
        <authorList>
            <person name="Xu J."/>
            <person name="Rensing C."/>
            <person name="Mazhar H.S."/>
        </authorList>
    </citation>
    <scope>NUCLEOTIDE SEQUENCE [LARGE SCALE GENOMIC DNA]</scope>
    <source>
        <strain evidence="2 3">NC1</strain>
    </source>
</reference>
<comment type="caution">
    <text evidence="2">The sequence shown here is derived from an EMBL/GenBank/DDBJ whole genome shotgun (WGS) entry which is preliminary data.</text>
</comment>
<gene>
    <name evidence="2" type="ORF">DC345_25245</name>
</gene>
<keyword evidence="1" id="KW-0812">Transmembrane</keyword>
<evidence type="ECO:0008006" key="4">
    <source>
        <dbReference type="Google" id="ProtNLM"/>
    </source>
</evidence>
<proteinExistence type="predicted"/>
<feature type="transmembrane region" description="Helical" evidence="1">
    <location>
        <begin position="109"/>
        <end position="132"/>
    </location>
</feature>
<accession>A0A329QGR0</accession>
<dbReference type="Proteomes" id="UP000250642">
    <property type="component" value="Unassembled WGS sequence"/>
</dbReference>
<dbReference type="RefSeq" id="WP_113055548.1">
    <property type="nucleotide sequence ID" value="NZ_QEVW01000018.1"/>
</dbReference>
<keyword evidence="1" id="KW-0472">Membrane</keyword>
<dbReference type="EMBL" id="QEVW01000018">
    <property type="protein sequence ID" value="RAW11544.1"/>
    <property type="molecule type" value="Genomic_DNA"/>
</dbReference>
<feature type="transmembrane region" description="Helical" evidence="1">
    <location>
        <begin position="144"/>
        <end position="162"/>
    </location>
</feature>
<keyword evidence="1" id="KW-1133">Transmembrane helix</keyword>